<evidence type="ECO:0008006" key="3">
    <source>
        <dbReference type="Google" id="ProtNLM"/>
    </source>
</evidence>
<accession>A0A2S9Q7X5</accession>
<reference evidence="1 2" key="1">
    <citation type="submission" date="2018-02" db="EMBL/GenBank/DDBJ databases">
        <title>Whole genome sequencing of endophytic bacterium.</title>
        <authorList>
            <person name="Eedara R."/>
            <person name="Podile A.R."/>
        </authorList>
    </citation>
    <scope>NUCLEOTIDE SEQUENCE [LARGE SCALE GENOMIC DNA]</scope>
    <source>
        <strain evidence="1 2">RP1T</strain>
    </source>
</reference>
<evidence type="ECO:0000313" key="2">
    <source>
        <dbReference type="Proteomes" id="UP000237682"/>
    </source>
</evidence>
<gene>
    <name evidence="1" type="ORF">C5L14_20925</name>
</gene>
<dbReference type="RefSeq" id="WP_105864016.1">
    <property type="nucleotide sequence ID" value="NZ_PUEJ01000008.1"/>
</dbReference>
<dbReference type="AlphaFoldDB" id="A0A2S9Q7X5"/>
<dbReference type="OrthoDB" id="9788621at2"/>
<organism evidence="1 2">
    <name type="scientific">Labrys okinawensis</name>
    <dbReference type="NCBI Taxonomy" id="346911"/>
    <lineage>
        <taxon>Bacteria</taxon>
        <taxon>Pseudomonadati</taxon>
        <taxon>Pseudomonadota</taxon>
        <taxon>Alphaproteobacteria</taxon>
        <taxon>Hyphomicrobiales</taxon>
        <taxon>Xanthobacteraceae</taxon>
        <taxon>Labrys</taxon>
    </lineage>
</organism>
<evidence type="ECO:0000313" key="1">
    <source>
        <dbReference type="EMBL" id="PRH85456.1"/>
    </source>
</evidence>
<dbReference type="EMBL" id="PUEJ01000008">
    <property type="protein sequence ID" value="PRH85456.1"/>
    <property type="molecule type" value="Genomic_DNA"/>
</dbReference>
<dbReference type="Proteomes" id="UP000237682">
    <property type="component" value="Unassembled WGS sequence"/>
</dbReference>
<name>A0A2S9Q7X5_9HYPH</name>
<comment type="caution">
    <text evidence="1">The sequence shown here is derived from an EMBL/GenBank/DDBJ whole genome shotgun (WGS) entry which is preliminary data.</text>
</comment>
<sequence>MQRSAELMMVGCFLSRFGEIGANGKSAPPEEVGTSTWANAYLCFYRSLSGGRSIRQFGHALKNTRDEFDGFFANGRVGWRSKSLEREARPLTPDMQLVFDRCLRMDRSDHWLQIAKYRSLDWYLAELPEVNRLKENPNASELADIISRTEGGRKVALLQRVERDPRLRAQAMKLHGPVCMACGFDFEAVYGSWGAGFCEVHHLSPLGEAESKPRLTNPLYDLAVVCANCHRMIHRQPGITLSIAELREKLRVGNCR</sequence>
<proteinExistence type="predicted"/>
<keyword evidence="2" id="KW-1185">Reference proteome</keyword>
<protein>
    <recommendedName>
        <fullName evidence="3">HNH domain-containing protein</fullName>
    </recommendedName>
</protein>